<sequence>MMMAGISGVLGPLLDNYHSQFGVLRYNNPIELHLTVGKMGVDIVTAWFTSPLFMLAGVIIVFGTTFLDGVFGRGGNAQSMGVPKACATVCMFCSIYYLSAVWSHTWVRDYLVWILGVMGLAEWYFMDGSVGGMVMGALTAVCGPALEVALINVAGLYSYSEWDVFGIPWMIVAVYFAGGPAVGNLGRALDDTIRVKQTGMKKEGKRS</sequence>
<keyword evidence="1" id="KW-1133">Transmembrane helix</keyword>
<gene>
    <name evidence="2" type="ORF">BWQ96_10047</name>
</gene>
<feature type="transmembrane region" description="Helical" evidence="1">
    <location>
        <begin position="79"/>
        <end position="98"/>
    </location>
</feature>
<dbReference type="AlphaFoldDB" id="A0A2V3IDU0"/>
<feature type="transmembrane region" description="Helical" evidence="1">
    <location>
        <begin position="45"/>
        <end position="67"/>
    </location>
</feature>
<dbReference type="EMBL" id="NBIV01000337">
    <property type="protein sequence ID" value="PXF40243.1"/>
    <property type="molecule type" value="Genomic_DNA"/>
</dbReference>
<keyword evidence="1" id="KW-0812">Transmembrane</keyword>
<feature type="transmembrane region" description="Helical" evidence="1">
    <location>
        <begin position="165"/>
        <end position="186"/>
    </location>
</feature>
<protein>
    <submittedName>
        <fullName evidence="2">Uncharacterized protein</fullName>
    </submittedName>
</protein>
<organism evidence="2 3">
    <name type="scientific">Gracilariopsis chorda</name>
    <dbReference type="NCBI Taxonomy" id="448386"/>
    <lineage>
        <taxon>Eukaryota</taxon>
        <taxon>Rhodophyta</taxon>
        <taxon>Florideophyceae</taxon>
        <taxon>Rhodymeniophycidae</taxon>
        <taxon>Gracilariales</taxon>
        <taxon>Gracilariaceae</taxon>
        <taxon>Gracilariopsis</taxon>
    </lineage>
</organism>
<evidence type="ECO:0000256" key="1">
    <source>
        <dbReference type="SAM" id="Phobius"/>
    </source>
</evidence>
<feature type="transmembrane region" description="Helical" evidence="1">
    <location>
        <begin position="110"/>
        <end position="126"/>
    </location>
</feature>
<evidence type="ECO:0000313" key="3">
    <source>
        <dbReference type="Proteomes" id="UP000247409"/>
    </source>
</evidence>
<evidence type="ECO:0000313" key="2">
    <source>
        <dbReference type="EMBL" id="PXF40243.1"/>
    </source>
</evidence>
<keyword evidence="1" id="KW-0472">Membrane</keyword>
<dbReference type="PANTHER" id="PTHR36774">
    <property type="entry name" value="INSULIN-INDUCED PROTEIN"/>
    <property type="match status" value="1"/>
</dbReference>
<keyword evidence="3" id="KW-1185">Reference proteome</keyword>
<accession>A0A2V3IDU0</accession>
<proteinExistence type="predicted"/>
<reference evidence="2 3" key="1">
    <citation type="journal article" date="2018" name="Mol. Biol. Evol.">
        <title>Analysis of the draft genome of the red seaweed Gracilariopsis chorda provides insights into genome size evolution in Rhodophyta.</title>
        <authorList>
            <person name="Lee J."/>
            <person name="Yang E.C."/>
            <person name="Graf L."/>
            <person name="Yang J.H."/>
            <person name="Qiu H."/>
            <person name="Zel Zion U."/>
            <person name="Chan C.X."/>
            <person name="Stephens T.G."/>
            <person name="Weber A.P.M."/>
            <person name="Boo G.H."/>
            <person name="Boo S.M."/>
            <person name="Kim K.M."/>
            <person name="Shin Y."/>
            <person name="Jung M."/>
            <person name="Lee S.J."/>
            <person name="Yim H.S."/>
            <person name="Lee J.H."/>
            <person name="Bhattacharya D."/>
            <person name="Yoon H.S."/>
        </authorList>
    </citation>
    <scope>NUCLEOTIDE SEQUENCE [LARGE SCALE GENOMIC DNA]</scope>
    <source>
        <strain evidence="2 3">SKKU-2015</strain>
        <tissue evidence="2">Whole body</tissue>
    </source>
</reference>
<dbReference type="OrthoDB" id="205546at2759"/>
<name>A0A2V3IDU0_9FLOR</name>
<dbReference type="Proteomes" id="UP000247409">
    <property type="component" value="Unassembled WGS sequence"/>
</dbReference>
<comment type="caution">
    <text evidence="2">The sequence shown here is derived from an EMBL/GenBank/DDBJ whole genome shotgun (WGS) entry which is preliminary data.</text>
</comment>
<dbReference type="PANTHER" id="PTHR36774:SF1">
    <property type="entry name" value="INSULIN-INDUCED PROTEIN"/>
    <property type="match status" value="1"/>
</dbReference>